<dbReference type="GO" id="GO:0008725">
    <property type="term" value="F:DNA-3-methyladenine glycosylase activity"/>
    <property type="evidence" value="ECO:0007669"/>
    <property type="project" value="TreeGrafter"/>
</dbReference>
<dbReference type="AlphaFoldDB" id="A0AAV0BRX2"/>
<keyword evidence="7" id="KW-1185">Reference proteome</keyword>
<comment type="caution">
    <text evidence="6">The sequence shown here is derived from an EMBL/GenBank/DDBJ whole genome shotgun (WGS) entry which is preliminary data.</text>
</comment>
<comment type="similarity">
    <text evidence="1">Belongs to the alkylbase DNA glycosidase AlkA family.</text>
</comment>
<dbReference type="Pfam" id="PF00730">
    <property type="entry name" value="HhH-GPD"/>
    <property type="match status" value="1"/>
</dbReference>
<protein>
    <submittedName>
        <fullName evidence="6">DNA glycosylase</fullName>
    </submittedName>
</protein>
<dbReference type="GO" id="GO:0032131">
    <property type="term" value="F:alkylated DNA binding"/>
    <property type="evidence" value="ECO:0007669"/>
    <property type="project" value="TreeGrafter"/>
</dbReference>
<evidence type="ECO:0000256" key="4">
    <source>
        <dbReference type="SAM" id="MobiDB-lite"/>
    </source>
</evidence>
<evidence type="ECO:0000256" key="3">
    <source>
        <dbReference type="ARBA" id="ARBA00023204"/>
    </source>
</evidence>
<dbReference type="InterPro" id="IPR003265">
    <property type="entry name" value="HhH-GPD_domain"/>
</dbReference>
<dbReference type="PANTHER" id="PTHR43003">
    <property type="entry name" value="DNA-3-METHYLADENINE GLYCOSYLASE"/>
    <property type="match status" value="1"/>
</dbReference>
<dbReference type="InterPro" id="IPR011257">
    <property type="entry name" value="DNA_glycosylase"/>
</dbReference>
<dbReference type="FunFam" id="1.10.340.30:FF:000004">
    <property type="entry name" value="DNA-3-methyladenine glycosylase II"/>
    <property type="match status" value="1"/>
</dbReference>
<name>A0AAV0BRX2_PHAPC</name>
<feature type="domain" description="HhH-GPD" evidence="5">
    <location>
        <begin position="133"/>
        <end position="297"/>
    </location>
</feature>
<accession>A0AAV0BRX2</accession>
<gene>
    <name evidence="6" type="ORF">PPACK8108_LOCUS24044</name>
</gene>
<dbReference type="GO" id="GO:0043916">
    <property type="term" value="F:DNA-7-methylguanine glycosylase activity"/>
    <property type="evidence" value="ECO:0007669"/>
    <property type="project" value="TreeGrafter"/>
</dbReference>
<evidence type="ECO:0000256" key="2">
    <source>
        <dbReference type="ARBA" id="ARBA00022763"/>
    </source>
</evidence>
<dbReference type="GO" id="GO:0032993">
    <property type="term" value="C:protein-DNA complex"/>
    <property type="evidence" value="ECO:0007669"/>
    <property type="project" value="TreeGrafter"/>
</dbReference>
<feature type="compositionally biased region" description="Low complexity" evidence="4">
    <location>
        <begin position="1"/>
        <end position="21"/>
    </location>
</feature>
<keyword evidence="2" id="KW-0227">DNA damage</keyword>
<dbReference type="SMART" id="SM00478">
    <property type="entry name" value="ENDO3c"/>
    <property type="match status" value="1"/>
</dbReference>
<dbReference type="Gene3D" id="1.10.1670.40">
    <property type="match status" value="2"/>
</dbReference>
<evidence type="ECO:0000259" key="5">
    <source>
        <dbReference type="SMART" id="SM00478"/>
    </source>
</evidence>
<dbReference type="InterPro" id="IPR051912">
    <property type="entry name" value="Alkylbase_DNA_Glycosylase/TA"/>
</dbReference>
<dbReference type="GO" id="GO:0006285">
    <property type="term" value="P:base-excision repair, AP site formation"/>
    <property type="evidence" value="ECO:0007669"/>
    <property type="project" value="TreeGrafter"/>
</dbReference>
<feature type="region of interest" description="Disordered" evidence="4">
    <location>
        <begin position="1"/>
        <end position="44"/>
    </location>
</feature>
<dbReference type="GO" id="GO:0006307">
    <property type="term" value="P:DNA alkylation repair"/>
    <property type="evidence" value="ECO:0007669"/>
    <property type="project" value="TreeGrafter"/>
</dbReference>
<dbReference type="PANTHER" id="PTHR43003:SF5">
    <property type="entry name" value="DNA-3-METHYLADENINE GLYCOSYLASE"/>
    <property type="match status" value="1"/>
</dbReference>
<dbReference type="CDD" id="cd00056">
    <property type="entry name" value="ENDO3c"/>
    <property type="match status" value="1"/>
</dbReference>
<evidence type="ECO:0000256" key="1">
    <source>
        <dbReference type="ARBA" id="ARBA00010817"/>
    </source>
</evidence>
<evidence type="ECO:0000313" key="7">
    <source>
        <dbReference type="Proteomes" id="UP001153365"/>
    </source>
</evidence>
<keyword evidence="3" id="KW-0234">DNA repair</keyword>
<dbReference type="Proteomes" id="UP001153365">
    <property type="component" value="Unassembled WGS sequence"/>
</dbReference>
<reference evidence="6" key="1">
    <citation type="submission" date="2022-06" db="EMBL/GenBank/DDBJ databases">
        <authorList>
            <consortium name="SYNGENTA / RWTH Aachen University"/>
        </authorList>
    </citation>
    <scope>NUCLEOTIDE SEQUENCE</scope>
</reference>
<evidence type="ECO:0000313" key="6">
    <source>
        <dbReference type="EMBL" id="CAH7688993.1"/>
    </source>
</evidence>
<dbReference type="SUPFAM" id="SSF48150">
    <property type="entry name" value="DNA-glycosylase"/>
    <property type="match status" value="1"/>
</dbReference>
<organism evidence="6 7">
    <name type="scientific">Phakopsora pachyrhizi</name>
    <name type="common">Asian soybean rust disease fungus</name>
    <dbReference type="NCBI Taxonomy" id="170000"/>
    <lineage>
        <taxon>Eukaryota</taxon>
        <taxon>Fungi</taxon>
        <taxon>Dikarya</taxon>
        <taxon>Basidiomycota</taxon>
        <taxon>Pucciniomycotina</taxon>
        <taxon>Pucciniomycetes</taxon>
        <taxon>Pucciniales</taxon>
        <taxon>Phakopsoraceae</taxon>
        <taxon>Phakopsora</taxon>
    </lineage>
</organism>
<dbReference type="GO" id="GO:0005634">
    <property type="term" value="C:nucleus"/>
    <property type="evidence" value="ECO:0007669"/>
    <property type="project" value="TreeGrafter"/>
</dbReference>
<sequence>MDQATTTARRLTRSTSRGATTPKRVDDQPTHPSNLKSKKKLHTSKRLKLNSSSITDKESSQIVKLIDHRDVRKEEAAVPFSITDARAHLLRVDPRFETLFDRLSARPFDLDSQDDTAAKPSPNSFKSLCYSIFGQQVSAQASRAIIYRFIRLFNPELDEKLDPMRSTSSFPFPTPSQVIKMPTDRLRSAGLSQRKTEYIVDLASRFSDGRLSNDSLLAMDKESVIDELCAVRGIGRWTVDMFLIFTAINPDILPCADLSIQKAMLRWYTSTPLPSSPKKKNSTPVSPLSGSVSWTDMPAPPIPPGCLLSLSTLKSRLEKPLKPGLYLTPKEMEQLAEPWKPYRSIPICYFWSMTDVVPEY</sequence>
<dbReference type="EMBL" id="CALTRL010006035">
    <property type="protein sequence ID" value="CAH7688993.1"/>
    <property type="molecule type" value="Genomic_DNA"/>
</dbReference>
<dbReference type="Gene3D" id="1.10.340.30">
    <property type="entry name" value="Hypothetical protein, domain 2"/>
    <property type="match status" value="1"/>
</dbReference>
<proteinExistence type="inferred from homology"/>